<reference evidence="2" key="3">
    <citation type="submission" date="2022-01" db="UniProtKB">
        <authorList>
            <consortium name="EnsemblPlants"/>
        </authorList>
    </citation>
    <scope>IDENTIFICATION</scope>
    <source>
        <strain evidence="2">subsp. vulgare</strain>
    </source>
</reference>
<accession>A0A8I6X0X8</accession>
<dbReference type="PANTHER" id="PTHR33052">
    <property type="entry name" value="DUF4228 DOMAIN PROTEIN-RELATED"/>
    <property type="match status" value="1"/>
</dbReference>
<reference evidence="3" key="1">
    <citation type="journal article" date="2012" name="Nature">
        <title>A physical, genetic and functional sequence assembly of the barley genome.</title>
        <authorList>
            <consortium name="The International Barley Genome Sequencing Consortium"/>
            <person name="Mayer K.F."/>
            <person name="Waugh R."/>
            <person name="Brown J.W."/>
            <person name="Schulman A."/>
            <person name="Langridge P."/>
            <person name="Platzer M."/>
            <person name="Fincher G.B."/>
            <person name="Muehlbauer G.J."/>
            <person name="Sato K."/>
            <person name="Close T.J."/>
            <person name="Wise R.P."/>
            <person name="Stein N."/>
        </authorList>
    </citation>
    <scope>NUCLEOTIDE SEQUENCE [LARGE SCALE GENOMIC DNA]</scope>
    <source>
        <strain evidence="3">cv. Morex</strain>
    </source>
</reference>
<dbReference type="Gramene" id="HORVU.MOREX.r2.1HG0020530.1">
    <property type="protein sequence ID" value="HORVU.MOREX.r2.1HG0020530.1.CDS.1"/>
    <property type="gene ID" value="HORVU.MOREX.r2.1HG0020530"/>
</dbReference>
<dbReference type="Pfam" id="PF14009">
    <property type="entry name" value="PADRE"/>
    <property type="match status" value="1"/>
</dbReference>
<sequence>MHIIFLPHFSFPLLPSSEATMQRPWQKKYKNIYMLPWTSGYEGRPLYKHWSSTMRREGKEKDSTSEQRGGNQPARLALSLERLILSHHRMGNSLRCCLACVLPCGALDLIRIVHLSGRVEEYGRPVAAGEILSANPNHVLSKPCSQGVVRRILIVSPESELERGQIYFLIPASSVPAERKKKTGSAADSQGTQKTPSAANPGHGGKTRSHVRSKPPSDHGSGRDVQSEKRSLHRRRVSTGGRTVVWRPHLECIVEGT</sequence>
<dbReference type="Proteomes" id="UP000011116">
    <property type="component" value="Chromosome 1H"/>
</dbReference>
<protein>
    <submittedName>
        <fullName evidence="2">Uncharacterized protein</fullName>
    </submittedName>
</protein>
<keyword evidence="3" id="KW-1185">Reference proteome</keyword>
<dbReference type="EnsemblPlants" id="HORVU.MOREX.r3.1HG0025870.1">
    <property type="protein sequence ID" value="HORVU.MOREX.r3.1HG0025870.1.CDS1"/>
    <property type="gene ID" value="HORVU.MOREX.r3.1HG0025870"/>
</dbReference>
<proteinExistence type="predicted"/>
<dbReference type="InterPro" id="IPR025322">
    <property type="entry name" value="PADRE_dom"/>
</dbReference>
<dbReference type="Gramene" id="HORVU.MOREX.r3.1HG0025870.1">
    <property type="protein sequence ID" value="HORVU.MOREX.r3.1HG0025870.1.CDS1"/>
    <property type="gene ID" value="HORVU.MOREX.r3.1HG0025870"/>
</dbReference>
<organism evidence="2 3">
    <name type="scientific">Hordeum vulgare subsp. vulgare</name>
    <name type="common">Domesticated barley</name>
    <dbReference type="NCBI Taxonomy" id="112509"/>
    <lineage>
        <taxon>Eukaryota</taxon>
        <taxon>Viridiplantae</taxon>
        <taxon>Streptophyta</taxon>
        <taxon>Embryophyta</taxon>
        <taxon>Tracheophyta</taxon>
        <taxon>Spermatophyta</taxon>
        <taxon>Magnoliopsida</taxon>
        <taxon>Liliopsida</taxon>
        <taxon>Poales</taxon>
        <taxon>Poaceae</taxon>
        <taxon>BOP clade</taxon>
        <taxon>Pooideae</taxon>
        <taxon>Triticodae</taxon>
        <taxon>Triticeae</taxon>
        <taxon>Hordeinae</taxon>
        <taxon>Hordeum</taxon>
    </lineage>
</organism>
<evidence type="ECO:0000256" key="1">
    <source>
        <dbReference type="SAM" id="MobiDB-lite"/>
    </source>
</evidence>
<feature type="compositionally biased region" description="Basic and acidic residues" evidence="1">
    <location>
        <begin position="54"/>
        <end position="65"/>
    </location>
</feature>
<feature type="compositionally biased region" description="Polar residues" evidence="1">
    <location>
        <begin position="186"/>
        <end position="198"/>
    </location>
</feature>
<feature type="region of interest" description="Disordered" evidence="1">
    <location>
        <begin position="53"/>
        <end position="72"/>
    </location>
</feature>
<name>A0A8I6X0X8_HORVV</name>
<feature type="compositionally biased region" description="Basic and acidic residues" evidence="1">
    <location>
        <begin position="215"/>
        <end position="230"/>
    </location>
</feature>
<reference evidence="2" key="2">
    <citation type="submission" date="2020-10" db="EMBL/GenBank/DDBJ databases">
        <authorList>
            <person name="Scholz U."/>
            <person name="Mascher M."/>
            <person name="Fiebig A."/>
        </authorList>
    </citation>
    <scope>NUCLEOTIDE SEQUENCE [LARGE SCALE GENOMIC DNA]</scope>
    <source>
        <strain evidence="2">cv. Morex</strain>
    </source>
</reference>
<evidence type="ECO:0000313" key="3">
    <source>
        <dbReference type="Proteomes" id="UP000011116"/>
    </source>
</evidence>
<dbReference type="AlphaFoldDB" id="A0A8I6X0X8"/>
<feature type="region of interest" description="Disordered" evidence="1">
    <location>
        <begin position="178"/>
        <end position="240"/>
    </location>
</feature>
<evidence type="ECO:0000313" key="2">
    <source>
        <dbReference type="EnsemblPlants" id="HORVU.MOREX.r3.1HG0025870.1.CDS1"/>
    </source>
</evidence>